<evidence type="ECO:0000256" key="4">
    <source>
        <dbReference type="ARBA" id="ARBA00022989"/>
    </source>
</evidence>
<dbReference type="PROSITE" id="PS01186">
    <property type="entry name" value="EGF_2"/>
    <property type="match status" value="1"/>
</dbReference>
<dbReference type="SUPFAM" id="SSF57552">
    <property type="entry name" value="Blood coagulation inhibitor (disintegrin)"/>
    <property type="match status" value="1"/>
</dbReference>
<dbReference type="GO" id="GO:0051044">
    <property type="term" value="P:positive regulation of membrane protein ectodomain proteolysis"/>
    <property type="evidence" value="ECO:0007669"/>
    <property type="project" value="Ensembl"/>
</dbReference>
<evidence type="ECO:0000256" key="2">
    <source>
        <dbReference type="ARBA" id="ARBA00022656"/>
    </source>
</evidence>
<feature type="disulfide bond" evidence="8">
    <location>
        <begin position="590"/>
        <end position="599"/>
    </location>
</feature>
<feature type="disulfide bond" evidence="7">
    <location>
        <begin position="403"/>
        <end position="423"/>
    </location>
</feature>
<evidence type="ECO:0000256" key="7">
    <source>
        <dbReference type="PROSITE-ProRule" id="PRU00068"/>
    </source>
</evidence>
<dbReference type="Pfam" id="PF00200">
    <property type="entry name" value="Disintegrin"/>
    <property type="match status" value="1"/>
</dbReference>
<dbReference type="InterPro" id="IPR024079">
    <property type="entry name" value="MetalloPept_cat_dom_sf"/>
</dbReference>
<dbReference type="InterPro" id="IPR006586">
    <property type="entry name" value="ADAM_Cys-rich"/>
</dbReference>
<dbReference type="GO" id="GO:0032813">
    <property type="term" value="F:tumor necrosis factor receptor superfamily binding"/>
    <property type="evidence" value="ECO:0007669"/>
    <property type="project" value="Ensembl"/>
</dbReference>
<dbReference type="GO" id="GO:2000415">
    <property type="term" value="P:positive regulation of fibronectin-dependent thymocyte migration"/>
    <property type="evidence" value="ECO:0007669"/>
    <property type="project" value="Ensembl"/>
</dbReference>
<dbReference type="GO" id="GO:0098609">
    <property type="term" value="P:cell-cell adhesion"/>
    <property type="evidence" value="ECO:0007669"/>
    <property type="project" value="Ensembl"/>
</dbReference>
<dbReference type="GO" id="GO:0032127">
    <property type="term" value="C:dense core granule membrane"/>
    <property type="evidence" value="ECO:0007669"/>
    <property type="project" value="Ensembl"/>
</dbReference>
<dbReference type="GO" id="GO:0070820">
    <property type="term" value="C:tertiary granule"/>
    <property type="evidence" value="ECO:0007669"/>
    <property type="project" value="Ensembl"/>
</dbReference>
<dbReference type="Gene3D" id="4.10.70.10">
    <property type="entry name" value="Disintegrin domain"/>
    <property type="match status" value="1"/>
</dbReference>
<feature type="disulfide bond" evidence="8">
    <location>
        <begin position="572"/>
        <end position="582"/>
    </location>
</feature>
<evidence type="ECO:0000259" key="14">
    <source>
        <dbReference type="PROSITE" id="PS50215"/>
    </source>
</evidence>
<name>A0A8D0G780_SPHPU</name>
<evidence type="ECO:0000256" key="6">
    <source>
        <dbReference type="ARBA" id="ARBA00023157"/>
    </source>
</evidence>
<dbReference type="GO" id="GO:0048247">
    <property type="term" value="P:lymphocyte chemotaxis"/>
    <property type="evidence" value="ECO:0007669"/>
    <property type="project" value="Ensembl"/>
</dbReference>
<dbReference type="InterPro" id="IPR036436">
    <property type="entry name" value="Disintegrin_dom_sf"/>
</dbReference>
<dbReference type="PROSITE" id="PS50215">
    <property type="entry name" value="ADAM_MEPRO"/>
    <property type="match status" value="1"/>
</dbReference>
<keyword evidence="5 10" id="KW-0472">Membrane</keyword>
<dbReference type="SUPFAM" id="SSF55486">
    <property type="entry name" value="Metalloproteases ('zincins'), catalytic domain"/>
    <property type="match status" value="1"/>
</dbReference>
<dbReference type="GO" id="GO:0008270">
    <property type="term" value="F:zinc ion binding"/>
    <property type="evidence" value="ECO:0007669"/>
    <property type="project" value="Ensembl"/>
</dbReference>
<organism evidence="15 16">
    <name type="scientific">Sphenodon punctatus</name>
    <name type="common">Tuatara</name>
    <name type="synonym">Hatteria punctata</name>
    <dbReference type="NCBI Taxonomy" id="8508"/>
    <lineage>
        <taxon>Eukaryota</taxon>
        <taxon>Metazoa</taxon>
        <taxon>Chordata</taxon>
        <taxon>Craniata</taxon>
        <taxon>Vertebrata</taxon>
        <taxon>Euteleostomi</taxon>
        <taxon>Lepidosauria</taxon>
        <taxon>Sphenodontia</taxon>
        <taxon>Sphenodontidae</taxon>
        <taxon>Sphenodon</taxon>
    </lineage>
</organism>
<evidence type="ECO:0000256" key="1">
    <source>
        <dbReference type="ARBA" id="ARBA00004167"/>
    </source>
</evidence>
<reference evidence="15" key="2">
    <citation type="submission" date="2025-09" db="UniProtKB">
        <authorList>
            <consortium name="Ensembl"/>
        </authorList>
    </citation>
    <scope>IDENTIFICATION</scope>
</reference>
<dbReference type="GO" id="GO:0045780">
    <property type="term" value="P:positive regulation of bone resorption"/>
    <property type="evidence" value="ECO:0007669"/>
    <property type="project" value="Ensembl"/>
</dbReference>
<dbReference type="AlphaFoldDB" id="A0A8D0G780"/>
<evidence type="ECO:0000256" key="9">
    <source>
        <dbReference type="SAM" id="MobiDB-lite"/>
    </source>
</evidence>
<dbReference type="InterPro" id="IPR002870">
    <property type="entry name" value="Peptidase_M12B_N"/>
</dbReference>
<comment type="caution">
    <text evidence="8">Lacks conserved residue(s) required for the propagation of feature annotation.</text>
</comment>
<dbReference type="GO" id="GO:0033089">
    <property type="term" value="P:positive regulation of T cell differentiation in thymus"/>
    <property type="evidence" value="ECO:0007669"/>
    <property type="project" value="Ensembl"/>
</dbReference>
<protein>
    <submittedName>
        <fullName evidence="15">ADAM metallopeptidase domain 8</fullName>
    </submittedName>
</protein>
<gene>
    <name evidence="15" type="primary">ADAM8</name>
</gene>
<dbReference type="GO" id="GO:0043410">
    <property type="term" value="P:positive regulation of MAPK cascade"/>
    <property type="evidence" value="ECO:0007669"/>
    <property type="project" value="Ensembl"/>
</dbReference>
<dbReference type="GO" id="GO:0007249">
    <property type="term" value="P:canonical NF-kappaB signal transduction"/>
    <property type="evidence" value="ECO:0007669"/>
    <property type="project" value="Ensembl"/>
</dbReference>
<keyword evidence="2" id="KW-0800">Toxin</keyword>
<dbReference type="PANTHER" id="PTHR11905:SF20">
    <property type="entry name" value="DISINTEGRIN AND METALLOPROTEINASE DOMAIN-CONTAINING PROTEIN 8"/>
    <property type="match status" value="1"/>
</dbReference>
<dbReference type="GO" id="GO:0034987">
    <property type="term" value="F:immunoglobulin receptor binding"/>
    <property type="evidence" value="ECO:0007669"/>
    <property type="project" value="Ensembl"/>
</dbReference>
<dbReference type="InterPro" id="IPR001590">
    <property type="entry name" value="Peptidase_M12B"/>
</dbReference>
<dbReference type="InterPro" id="IPR000742">
    <property type="entry name" value="EGF"/>
</dbReference>
<dbReference type="GO" id="GO:0071456">
    <property type="term" value="P:cellular response to hypoxia"/>
    <property type="evidence" value="ECO:0007669"/>
    <property type="project" value="Ensembl"/>
</dbReference>
<dbReference type="GO" id="GO:0042581">
    <property type="term" value="C:specific granule"/>
    <property type="evidence" value="ECO:0007669"/>
    <property type="project" value="Ensembl"/>
</dbReference>
<dbReference type="GO" id="GO:0023061">
    <property type="term" value="P:signal release"/>
    <property type="evidence" value="ECO:0007669"/>
    <property type="project" value="Ensembl"/>
</dbReference>
<dbReference type="GO" id="GO:0002523">
    <property type="term" value="P:leukocyte migration involved in inflammatory response"/>
    <property type="evidence" value="ECO:0007669"/>
    <property type="project" value="Ensembl"/>
</dbReference>
<dbReference type="Pfam" id="PF01421">
    <property type="entry name" value="Reprolysin"/>
    <property type="match status" value="1"/>
</dbReference>
<accession>A0A8D0G780</accession>
<keyword evidence="4 10" id="KW-1133">Transmembrane helix</keyword>
<dbReference type="Pfam" id="PF01562">
    <property type="entry name" value="Pep_M12B_propep"/>
    <property type="match status" value="1"/>
</dbReference>
<dbReference type="GO" id="GO:0009986">
    <property type="term" value="C:cell surface"/>
    <property type="evidence" value="ECO:0007669"/>
    <property type="project" value="Ensembl"/>
</dbReference>
<dbReference type="PROSITE" id="PS50026">
    <property type="entry name" value="EGF_3"/>
    <property type="match status" value="1"/>
</dbReference>
<dbReference type="SMART" id="SM00608">
    <property type="entry name" value="ACR"/>
    <property type="match status" value="1"/>
</dbReference>
<dbReference type="GO" id="GO:0002675">
    <property type="term" value="P:positive regulation of acute inflammatory response"/>
    <property type="evidence" value="ECO:0007669"/>
    <property type="project" value="Ensembl"/>
</dbReference>
<sequence>MGQQPGSSAMARALILLAVLSFMRESYGAFDSPLGTLPHVEKYERVTPRRLSTVPWKRDLSAQVGTYPDQVHFSIRTEGRDYILHLQKNTGLIGDHYMETYDLENGTEVTEKPGAQDHCFYHGHIEGHSNSAASIRTCEGLRGFFQTSQRVYFIDPLEGTEAGEHALYKPYHLRRRRGTCGDPNVTLEYDHKPKVAAAMKPHDWKSTSFQQGTRYIELFVVVDNAEYKTYNDMQKLRNRVKEIVNHVDKLYQSLNFRVALMGLEVWNYKDRITVSSNPDTTLDNFLHWCKTELLKKNKRDNVQLITMMFPKRFSSCSADDLQKFLSDATTSCLLNVPKVDELYGGPVCGNQFVEQGEQCDCGTLEECRDPCCNATTCRLLDGSECAQGGCCHHCKVRPAGVLCRPSKNNCDLPEHCTGHAAECPEDVFRENGYSCQGGDGYCYNGVCPTHLEHCHLLWGAAAQVAPDICFEYNGHPMKYLHCMTESGRKPCNPKDIKCGTLHCLSGNASPITGGVYSLTIGRVTCKAAITDVGESDMVSNLVLVPTGTKCGEEMVCYAGRCQDLQVYGAKNCSAKCNNHGVCTHKRKCHCDPGWAAPYCEQKLSEIMSGGSNVTLAVVLTVVVLLALACLGVFVFIKGNGKRYLQERKISAHSRAGRANPVFQGDSNKGAVRNQQQHHDISHPSPIPPASELQSTQPMAPSLPPPKVAVKLSLEPPRPPVSMKPRPALGKVKPSPPPKPLLELHCKQGTGLKVALTPPAQWR</sequence>
<keyword evidence="16" id="KW-1185">Reference proteome</keyword>
<reference evidence="15" key="1">
    <citation type="submission" date="2025-08" db="UniProtKB">
        <authorList>
            <consortium name="Ensembl"/>
        </authorList>
    </citation>
    <scope>IDENTIFICATION</scope>
</reference>
<dbReference type="GO" id="GO:2000309">
    <property type="term" value="P:positive regulation of tumor necrosis factor (ligand) superfamily member 11 production"/>
    <property type="evidence" value="ECO:0007669"/>
    <property type="project" value="Ensembl"/>
</dbReference>
<evidence type="ECO:0000256" key="8">
    <source>
        <dbReference type="PROSITE-ProRule" id="PRU00076"/>
    </source>
</evidence>
<dbReference type="GO" id="GO:2000391">
    <property type="term" value="P:positive regulation of neutrophil extravasation"/>
    <property type="evidence" value="ECO:0007669"/>
    <property type="project" value="Ensembl"/>
</dbReference>
<feature type="domain" description="EGF-like" evidence="12">
    <location>
        <begin position="568"/>
        <end position="600"/>
    </location>
</feature>
<dbReference type="SMART" id="SM00050">
    <property type="entry name" value="DISIN"/>
    <property type="match status" value="1"/>
</dbReference>
<comment type="subcellular location">
    <subcellularLocation>
        <location evidence="1">Membrane</location>
        <topology evidence="1">Single-pass membrane protein</topology>
    </subcellularLocation>
</comment>
<evidence type="ECO:0000256" key="3">
    <source>
        <dbReference type="ARBA" id="ARBA00022692"/>
    </source>
</evidence>
<dbReference type="GO" id="GO:0090729">
    <property type="term" value="F:toxin activity"/>
    <property type="evidence" value="ECO:0007669"/>
    <property type="project" value="UniProtKB-KW"/>
</dbReference>
<dbReference type="GO" id="GO:0005509">
    <property type="term" value="F:calcium ion binding"/>
    <property type="evidence" value="ECO:0007669"/>
    <property type="project" value="Ensembl"/>
</dbReference>
<dbReference type="GO" id="GO:0051897">
    <property type="term" value="P:positive regulation of phosphatidylinositol 3-kinase/protein kinase B signal transduction"/>
    <property type="evidence" value="ECO:0007669"/>
    <property type="project" value="Ensembl"/>
</dbReference>
<dbReference type="GO" id="GO:0002102">
    <property type="term" value="C:podosome"/>
    <property type="evidence" value="ECO:0007669"/>
    <property type="project" value="Ensembl"/>
</dbReference>
<feature type="signal peptide" evidence="11">
    <location>
        <begin position="1"/>
        <end position="28"/>
    </location>
</feature>
<dbReference type="GO" id="GO:2000418">
    <property type="term" value="P:positive regulation of eosinophil migration"/>
    <property type="evidence" value="ECO:0007669"/>
    <property type="project" value="Ensembl"/>
</dbReference>
<dbReference type="InterPro" id="IPR001762">
    <property type="entry name" value="Disintegrin_dom"/>
</dbReference>
<feature type="region of interest" description="Disordered" evidence="9">
    <location>
        <begin position="655"/>
        <end position="743"/>
    </location>
</feature>
<dbReference type="GO" id="GO:0006508">
    <property type="term" value="P:proteolysis"/>
    <property type="evidence" value="ECO:0007669"/>
    <property type="project" value="InterPro"/>
</dbReference>
<dbReference type="PRINTS" id="PR00289">
    <property type="entry name" value="DISINTEGRIN"/>
</dbReference>
<feature type="transmembrane region" description="Helical" evidence="10">
    <location>
        <begin position="613"/>
        <end position="636"/>
    </location>
</feature>
<dbReference type="InterPro" id="IPR034027">
    <property type="entry name" value="Reprolysin_adamalysin"/>
</dbReference>
<dbReference type="GO" id="GO:0070245">
    <property type="term" value="P:positive regulation of thymocyte apoptotic process"/>
    <property type="evidence" value="ECO:0007669"/>
    <property type="project" value="Ensembl"/>
</dbReference>
<keyword evidence="3 10" id="KW-0812">Transmembrane</keyword>
<dbReference type="Pfam" id="PF08516">
    <property type="entry name" value="ADAM_CR"/>
    <property type="match status" value="1"/>
</dbReference>
<feature type="domain" description="Disintegrin" evidence="13">
    <location>
        <begin position="345"/>
        <end position="431"/>
    </location>
</feature>
<dbReference type="GO" id="GO:0071133">
    <property type="term" value="C:alpha9-beta1 integrin-ADAM8 complex"/>
    <property type="evidence" value="ECO:0007669"/>
    <property type="project" value="Ensembl"/>
</dbReference>
<dbReference type="GO" id="GO:0045089">
    <property type="term" value="P:positive regulation of innate immune response"/>
    <property type="evidence" value="ECO:0007669"/>
    <property type="project" value="Ensembl"/>
</dbReference>
<dbReference type="OMA" id="HGQDHCL"/>
<evidence type="ECO:0000313" key="15">
    <source>
        <dbReference type="Ensembl" id="ENSSPUP00000001278.1"/>
    </source>
</evidence>
<dbReference type="FunFam" id="4.10.70.10:FF:000001">
    <property type="entry name" value="Disintegrin and metalloproteinase domain-containing protein 22"/>
    <property type="match status" value="1"/>
</dbReference>
<dbReference type="PANTHER" id="PTHR11905">
    <property type="entry name" value="ADAM A DISINTEGRIN AND METALLOPROTEASE DOMAIN"/>
    <property type="match status" value="1"/>
</dbReference>
<evidence type="ECO:0000313" key="16">
    <source>
        <dbReference type="Proteomes" id="UP000694392"/>
    </source>
</evidence>
<dbReference type="GO" id="GO:0004222">
    <property type="term" value="F:metalloendopeptidase activity"/>
    <property type="evidence" value="ECO:0007669"/>
    <property type="project" value="InterPro"/>
</dbReference>
<dbReference type="GO" id="GO:0001525">
    <property type="term" value="P:angiogenesis"/>
    <property type="evidence" value="ECO:0007669"/>
    <property type="project" value="Ensembl"/>
</dbReference>
<dbReference type="Gene3D" id="3.40.390.10">
    <property type="entry name" value="Collagenase (Catalytic Domain)"/>
    <property type="match status" value="1"/>
</dbReference>
<evidence type="ECO:0000259" key="12">
    <source>
        <dbReference type="PROSITE" id="PS50026"/>
    </source>
</evidence>
<dbReference type="GO" id="GO:0050839">
    <property type="term" value="F:cell adhesion molecule binding"/>
    <property type="evidence" value="ECO:0007669"/>
    <property type="project" value="Ensembl"/>
</dbReference>
<dbReference type="Proteomes" id="UP000694392">
    <property type="component" value="Unplaced"/>
</dbReference>
<evidence type="ECO:0000256" key="5">
    <source>
        <dbReference type="ARBA" id="ARBA00023136"/>
    </source>
</evidence>
<evidence type="ECO:0000256" key="11">
    <source>
        <dbReference type="SAM" id="SignalP"/>
    </source>
</evidence>
<feature type="chain" id="PRO_5034043652" evidence="11">
    <location>
        <begin position="29"/>
        <end position="762"/>
    </location>
</feature>
<dbReference type="Gene3D" id="2.60.120.260">
    <property type="entry name" value="Galactose-binding domain-like"/>
    <property type="match status" value="1"/>
</dbReference>
<dbReference type="GO" id="GO:0043524">
    <property type="term" value="P:negative regulation of neuron apoptotic process"/>
    <property type="evidence" value="ECO:0007669"/>
    <property type="project" value="Ensembl"/>
</dbReference>
<keyword evidence="8" id="KW-0245">EGF-like domain</keyword>
<keyword evidence="6 8" id="KW-1015">Disulfide bond</keyword>
<evidence type="ECO:0000259" key="13">
    <source>
        <dbReference type="PROSITE" id="PS50214"/>
    </source>
</evidence>
<feature type="compositionally biased region" description="Low complexity" evidence="9">
    <location>
        <begin position="722"/>
        <end position="732"/>
    </location>
</feature>
<dbReference type="GO" id="GO:0010718">
    <property type="term" value="P:positive regulation of epithelial to mesenchymal transition"/>
    <property type="evidence" value="ECO:0007669"/>
    <property type="project" value="Ensembl"/>
</dbReference>
<proteinExistence type="predicted"/>
<dbReference type="Ensembl" id="ENSSPUT00000001354.1">
    <property type="protein sequence ID" value="ENSSPUP00000001278.1"/>
    <property type="gene ID" value="ENSSPUG00000001029.1"/>
</dbReference>
<dbReference type="GO" id="GO:0000902">
    <property type="term" value="P:cell morphogenesis"/>
    <property type="evidence" value="ECO:0007669"/>
    <property type="project" value="Ensembl"/>
</dbReference>
<dbReference type="GeneTree" id="ENSGT00940000158585"/>
<keyword evidence="11" id="KW-0732">Signal</keyword>
<evidence type="ECO:0000256" key="10">
    <source>
        <dbReference type="SAM" id="Phobius"/>
    </source>
</evidence>
<dbReference type="PROSITE" id="PS50214">
    <property type="entry name" value="DISINTEGRIN_2"/>
    <property type="match status" value="1"/>
</dbReference>
<dbReference type="GO" id="GO:0032010">
    <property type="term" value="C:phagolysosome"/>
    <property type="evidence" value="ECO:0007669"/>
    <property type="project" value="Ensembl"/>
</dbReference>
<dbReference type="CDD" id="cd04269">
    <property type="entry name" value="ZnMc_adamalysin_II_like"/>
    <property type="match status" value="1"/>
</dbReference>
<feature type="domain" description="Peptidase M12B" evidence="14">
    <location>
        <begin position="214"/>
        <end position="306"/>
    </location>
</feature>